<dbReference type="AlphaFoldDB" id="A0A0B7B3H0"/>
<accession>A0A0B7B3H0</accession>
<evidence type="ECO:0000313" key="1">
    <source>
        <dbReference type="EMBL" id="CEK86841.1"/>
    </source>
</evidence>
<gene>
    <name evidence="1" type="primary">ORF155915</name>
</gene>
<dbReference type="EMBL" id="HACG01039976">
    <property type="protein sequence ID" value="CEK86841.1"/>
    <property type="molecule type" value="Transcribed_RNA"/>
</dbReference>
<proteinExistence type="predicted"/>
<reference evidence="1" key="1">
    <citation type="submission" date="2014-12" db="EMBL/GenBank/DDBJ databases">
        <title>Insight into the proteome of Arion vulgaris.</title>
        <authorList>
            <person name="Aradska J."/>
            <person name="Bulat T."/>
            <person name="Smidak R."/>
            <person name="Sarate P."/>
            <person name="Gangsoo J."/>
            <person name="Sialana F."/>
            <person name="Bilban M."/>
            <person name="Lubec G."/>
        </authorList>
    </citation>
    <scope>NUCLEOTIDE SEQUENCE</scope>
    <source>
        <tissue evidence="1">Skin</tissue>
    </source>
</reference>
<sequence length="76" mass="8703">MWNIEEYSVRALVSWTNNTRYDSVNFISQSFSGVQQRLDRPKRRGQIGILLQWGVLNQGSCIYEAIALTTVLLALL</sequence>
<name>A0A0B7B3H0_9EUPU</name>
<organism evidence="1">
    <name type="scientific">Arion vulgaris</name>
    <dbReference type="NCBI Taxonomy" id="1028688"/>
    <lineage>
        <taxon>Eukaryota</taxon>
        <taxon>Metazoa</taxon>
        <taxon>Spiralia</taxon>
        <taxon>Lophotrochozoa</taxon>
        <taxon>Mollusca</taxon>
        <taxon>Gastropoda</taxon>
        <taxon>Heterobranchia</taxon>
        <taxon>Euthyneura</taxon>
        <taxon>Panpulmonata</taxon>
        <taxon>Eupulmonata</taxon>
        <taxon>Stylommatophora</taxon>
        <taxon>Helicina</taxon>
        <taxon>Arionoidea</taxon>
        <taxon>Arionidae</taxon>
        <taxon>Arion</taxon>
    </lineage>
</organism>
<protein>
    <submittedName>
        <fullName evidence="1">Uncharacterized protein</fullName>
    </submittedName>
</protein>